<reference evidence="1 2" key="1">
    <citation type="journal article" date="2013" name="Mar. Genomics">
        <title>Expression of sulfatases in Rhodopirellula baltica and the diversity of sulfatases in the genus Rhodopirellula.</title>
        <authorList>
            <person name="Wegner C.E."/>
            <person name="Richter-Heitmann T."/>
            <person name="Klindworth A."/>
            <person name="Klockow C."/>
            <person name="Richter M."/>
            <person name="Achstetter T."/>
            <person name="Glockner F.O."/>
            <person name="Harder J."/>
        </authorList>
    </citation>
    <scope>NUCLEOTIDE SEQUENCE [LARGE SCALE GENOMIC DNA]</scope>
    <source>
        <strain evidence="1 2">SM41</strain>
    </source>
</reference>
<organism evidence="1 2">
    <name type="scientific">Rhodopirellula sallentina SM41</name>
    <dbReference type="NCBI Taxonomy" id="1263870"/>
    <lineage>
        <taxon>Bacteria</taxon>
        <taxon>Pseudomonadati</taxon>
        <taxon>Planctomycetota</taxon>
        <taxon>Planctomycetia</taxon>
        <taxon>Pirellulales</taxon>
        <taxon>Pirellulaceae</taxon>
        <taxon>Rhodopirellula</taxon>
    </lineage>
</organism>
<accession>M5U0D2</accession>
<dbReference type="EMBL" id="ANOH01000247">
    <property type="protein sequence ID" value="EMI54932.1"/>
    <property type="molecule type" value="Genomic_DNA"/>
</dbReference>
<keyword evidence="2" id="KW-1185">Reference proteome</keyword>
<evidence type="ECO:0000313" key="1">
    <source>
        <dbReference type="EMBL" id="EMI54932.1"/>
    </source>
</evidence>
<dbReference type="Proteomes" id="UP000011885">
    <property type="component" value="Unassembled WGS sequence"/>
</dbReference>
<proteinExistence type="predicted"/>
<protein>
    <submittedName>
        <fullName evidence="1">Uncharacterized protein</fullName>
    </submittedName>
</protein>
<dbReference type="PATRIC" id="fig|1263870.3.peg.3857"/>
<dbReference type="SUPFAM" id="SSF53474">
    <property type="entry name" value="alpha/beta-Hydrolases"/>
    <property type="match status" value="1"/>
</dbReference>
<dbReference type="InterPro" id="IPR029058">
    <property type="entry name" value="AB_hydrolase_fold"/>
</dbReference>
<dbReference type="AlphaFoldDB" id="M5U0D2"/>
<dbReference type="Gene3D" id="3.40.50.1820">
    <property type="entry name" value="alpha/beta hydrolase"/>
    <property type="match status" value="1"/>
</dbReference>
<name>M5U0D2_9BACT</name>
<gene>
    <name evidence="1" type="ORF">RSSM_03636</name>
</gene>
<evidence type="ECO:0000313" key="2">
    <source>
        <dbReference type="Proteomes" id="UP000011885"/>
    </source>
</evidence>
<sequence length="375" mass="42273">MVVPISSENFVRSLRAGLCRGWLCVGRNRLGRLIVGRLIVGRLTLRWLIVGRLTVGQFRVSRFRVSRLMRLAAWMVVVSIGMVAGEVERASSDDTLVGVDIESDLDLITPVMTDETPAAGRRVRQVAAEYEGTDVFHALYLPRDWQPDKQYPVIVEYTGNRWAPSLSTGRVEDANLGFGLSGGTRYLWVSMPYVETNHRENAEMWWGDRDATVQYCKTNLPRICDAFGGDRERVVLCGFSRGAIACSYIGLADDEIAGWWKGIVTHDHFDGEREWKYPGSDRESALSRLVRLRGRPVLVCSTRASEIRDSYLGAVSTLADFTFLDVPTKQIFDIPEGKVIHPHTDRWMHRPNTYRDVARDWIDGLCSVESSSGVE</sequence>
<comment type="caution">
    <text evidence="1">The sequence shown here is derived from an EMBL/GenBank/DDBJ whole genome shotgun (WGS) entry which is preliminary data.</text>
</comment>